<evidence type="ECO:0000313" key="3">
    <source>
        <dbReference type="Proteomes" id="UP001368500"/>
    </source>
</evidence>
<feature type="chain" id="PRO_5045373718" description="Photosynthesis system II assembly factor Ycf48/Hcf136-like domain-containing protein" evidence="1">
    <location>
        <begin position="38"/>
        <end position="393"/>
    </location>
</feature>
<accession>A0ABU9BC86</accession>
<feature type="signal peptide" evidence="1">
    <location>
        <begin position="1"/>
        <end position="37"/>
    </location>
</feature>
<comment type="caution">
    <text evidence="2">The sequence shown here is derived from an EMBL/GenBank/DDBJ whole genome shotgun (WGS) entry which is preliminary data.</text>
</comment>
<evidence type="ECO:0008006" key="4">
    <source>
        <dbReference type="Google" id="ProtNLM"/>
    </source>
</evidence>
<keyword evidence="1" id="KW-0732">Signal</keyword>
<dbReference type="SUPFAM" id="SSF110296">
    <property type="entry name" value="Oligoxyloglucan reducing end-specific cellobiohydrolase"/>
    <property type="match status" value="1"/>
</dbReference>
<sequence>MFRCRYPARAGAALAALAAVLACGAFGPLATSAVAQARPASATASGSALPSASAMAAQAVGDALQRPALAVRQPERAVLLAVAQAGARLVAVGERGLILLSDDAGGRWRQAPVPVSVTLTAVRFADARHGVAVGHGGAVLVTEDGGAQWTLRLDGRRAAQQVLQDARAAGAPDATLRDAERLEADGPDKPFLDVLMWDAQRLLVVGAYGLALHSADGGQHWTSWSHRLPNPRGLHWYLARRDGERLLLAGEQGLLAVSSDGGARFAAPASPWKGSWFTGQWLPGGGVLLAGLRGQVWRSTDPLDPAAWQAVTQDRPAALHASTADAAGRVLLADPSGRLLRLQGQRLEPLATSATPPLPSGLLVLDDGRVLVVGATGLARLDLSSSLTQESAR</sequence>
<dbReference type="PANTHER" id="PTHR47199">
    <property type="entry name" value="PHOTOSYSTEM II STABILITY/ASSEMBLY FACTOR HCF136, CHLOROPLASTIC"/>
    <property type="match status" value="1"/>
</dbReference>
<dbReference type="PROSITE" id="PS51257">
    <property type="entry name" value="PROKAR_LIPOPROTEIN"/>
    <property type="match status" value="1"/>
</dbReference>
<gene>
    <name evidence="2" type="ORF">AACH11_16270</name>
</gene>
<proteinExistence type="predicted"/>
<dbReference type="InterPro" id="IPR015943">
    <property type="entry name" value="WD40/YVTN_repeat-like_dom_sf"/>
</dbReference>
<dbReference type="RefSeq" id="WP_341375304.1">
    <property type="nucleotide sequence ID" value="NZ_JBBUTF010000015.1"/>
</dbReference>
<evidence type="ECO:0000313" key="2">
    <source>
        <dbReference type="EMBL" id="MEK8027520.1"/>
    </source>
</evidence>
<keyword evidence="3" id="KW-1185">Reference proteome</keyword>
<name>A0ABU9BC86_9BURK</name>
<reference evidence="2 3" key="1">
    <citation type="submission" date="2024-04" db="EMBL/GenBank/DDBJ databases">
        <title>Novel species of the genus Ideonella isolated from streams.</title>
        <authorList>
            <person name="Lu H."/>
        </authorList>
    </citation>
    <scope>NUCLEOTIDE SEQUENCE [LARGE SCALE GENOMIC DNA]</scope>
    <source>
        <strain evidence="2 3">BYS139W</strain>
    </source>
</reference>
<protein>
    <recommendedName>
        <fullName evidence="4">Photosynthesis system II assembly factor Ycf48/Hcf136-like domain-containing protein</fullName>
    </recommendedName>
</protein>
<evidence type="ECO:0000256" key="1">
    <source>
        <dbReference type="SAM" id="SignalP"/>
    </source>
</evidence>
<dbReference type="Proteomes" id="UP001368500">
    <property type="component" value="Unassembled WGS sequence"/>
</dbReference>
<dbReference type="EMBL" id="JBBUTF010000015">
    <property type="protein sequence ID" value="MEK8027520.1"/>
    <property type="molecule type" value="Genomic_DNA"/>
</dbReference>
<dbReference type="PANTHER" id="PTHR47199:SF2">
    <property type="entry name" value="PHOTOSYSTEM II STABILITY_ASSEMBLY FACTOR HCF136, CHLOROPLASTIC"/>
    <property type="match status" value="1"/>
</dbReference>
<organism evidence="2 3">
    <name type="scientific">Pseudaquabacterium rugosum</name>
    <dbReference type="NCBI Taxonomy" id="2984194"/>
    <lineage>
        <taxon>Bacteria</taxon>
        <taxon>Pseudomonadati</taxon>
        <taxon>Pseudomonadota</taxon>
        <taxon>Betaproteobacteria</taxon>
        <taxon>Burkholderiales</taxon>
        <taxon>Sphaerotilaceae</taxon>
        <taxon>Pseudaquabacterium</taxon>
    </lineage>
</organism>
<dbReference type="Gene3D" id="2.130.10.10">
    <property type="entry name" value="YVTN repeat-like/Quinoprotein amine dehydrogenase"/>
    <property type="match status" value="1"/>
</dbReference>